<dbReference type="Gene3D" id="3.60.10.10">
    <property type="entry name" value="Endonuclease/exonuclease/phosphatase"/>
    <property type="match status" value="1"/>
</dbReference>
<evidence type="ECO:0000259" key="1">
    <source>
        <dbReference type="Pfam" id="PF03372"/>
    </source>
</evidence>
<protein>
    <submittedName>
        <fullName evidence="2">Endonuclease/exonuclease/phosphatase family protein</fullName>
    </submittedName>
</protein>
<comment type="caution">
    <text evidence="2">The sequence shown here is derived from an EMBL/GenBank/DDBJ whole genome shotgun (WGS) entry which is preliminary data.</text>
</comment>
<dbReference type="Proteomes" id="UP000306808">
    <property type="component" value="Unassembled WGS sequence"/>
</dbReference>
<feature type="domain" description="Endonuclease/exonuclease/phosphatase" evidence="1">
    <location>
        <begin position="50"/>
        <end position="304"/>
    </location>
</feature>
<proteinExistence type="predicted"/>
<dbReference type="InterPro" id="IPR005135">
    <property type="entry name" value="Endo/exonuclease/phosphatase"/>
</dbReference>
<dbReference type="GO" id="GO:0000175">
    <property type="term" value="F:3'-5'-RNA exonuclease activity"/>
    <property type="evidence" value="ECO:0007669"/>
    <property type="project" value="TreeGrafter"/>
</dbReference>
<dbReference type="GO" id="GO:0004519">
    <property type="term" value="F:endonuclease activity"/>
    <property type="evidence" value="ECO:0007669"/>
    <property type="project" value="UniProtKB-KW"/>
</dbReference>
<dbReference type="InterPro" id="IPR006311">
    <property type="entry name" value="TAT_signal"/>
</dbReference>
<evidence type="ECO:0000313" key="2">
    <source>
        <dbReference type="EMBL" id="TJZ62942.1"/>
    </source>
</evidence>
<dbReference type="AlphaFoldDB" id="A0A4U0P830"/>
<keyword evidence="2" id="KW-0540">Nuclease</keyword>
<dbReference type="PANTHER" id="PTHR12121:SF36">
    <property type="entry name" value="ENDONUCLEASE_EXONUCLEASE_PHOSPHATASE DOMAIN-CONTAINING PROTEIN"/>
    <property type="match status" value="1"/>
</dbReference>
<organism evidence="2 3">
    <name type="scientific">Sphingobacterium olei</name>
    <dbReference type="NCBI Taxonomy" id="2571155"/>
    <lineage>
        <taxon>Bacteria</taxon>
        <taxon>Pseudomonadati</taxon>
        <taxon>Bacteroidota</taxon>
        <taxon>Sphingobacteriia</taxon>
        <taxon>Sphingobacteriales</taxon>
        <taxon>Sphingobacteriaceae</taxon>
        <taxon>Sphingobacterium</taxon>
    </lineage>
</organism>
<dbReference type="SUPFAM" id="SSF56219">
    <property type="entry name" value="DNase I-like"/>
    <property type="match status" value="1"/>
</dbReference>
<keyword evidence="2" id="KW-0255">Endonuclease</keyword>
<accession>A0A4U0P830</accession>
<keyword evidence="2" id="KW-0378">Hydrolase</keyword>
<name>A0A4U0P830_9SPHI</name>
<dbReference type="InterPro" id="IPR050410">
    <property type="entry name" value="CCR4/nocturin_mRNA_transcr"/>
</dbReference>
<evidence type="ECO:0000313" key="3">
    <source>
        <dbReference type="Proteomes" id="UP000306808"/>
    </source>
</evidence>
<dbReference type="RefSeq" id="WP_136899309.1">
    <property type="nucleotide sequence ID" value="NZ_SUME01000001.1"/>
</dbReference>
<dbReference type="PROSITE" id="PS51318">
    <property type="entry name" value="TAT"/>
    <property type="match status" value="1"/>
</dbReference>
<keyword evidence="2" id="KW-0269">Exonuclease</keyword>
<dbReference type="CDD" id="cd09083">
    <property type="entry name" value="EEP-1"/>
    <property type="match status" value="1"/>
</dbReference>
<dbReference type="OrthoDB" id="9793162at2"/>
<dbReference type="PANTHER" id="PTHR12121">
    <property type="entry name" value="CARBON CATABOLITE REPRESSOR PROTEIN 4"/>
    <property type="match status" value="1"/>
</dbReference>
<reference evidence="2 3" key="1">
    <citation type="submission" date="2019-04" db="EMBL/GenBank/DDBJ databases">
        <title>Sphingobacterium olei sp. nov., isolated from oil-contaminated soil.</title>
        <authorList>
            <person name="Liu B."/>
        </authorList>
    </citation>
    <scope>NUCLEOTIDE SEQUENCE [LARGE SCALE GENOMIC DNA]</scope>
    <source>
        <strain evidence="2 3">HAL-9</strain>
    </source>
</reference>
<dbReference type="Pfam" id="PF03372">
    <property type="entry name" value="Exo_endo_phos"/>
    <property type="match status" value="1"/>
</dbReference>
<keyword evidence="3" id="KW-1185">Reference proteome</keyword>
<dbReference type="EMBL" id="SUME01000001">
    <property type="protein sequence ID" value="TJZ62942.1"/>
    <property type="molecule type" value="Genomic_DNA"/>
</dbReference>
<sequence length="313" mass="35434">MNLKKQHEHTYSRRNFLTKAGLLTSLPFIAPLDDFAEDLAQAKRKSLRVLTCNIRVDLEEDATKGLAWKDRRVACLHVIGGRKADVIGFQEVLKNQFLDLKKSMSGYVGIGFDGPEMDEHQTGYHGIAKNPIFFSKKRFELLAAGGYWLSETPLKAGSISWGSARARNASWVRLYDKYTQKEFRLINLHLDHVSNEAKIKQIQMVLEESAQYQSDFPQILTGDFNAAAQSAVIKPVFQAGWKDTFVEVHGNTDPGNSTHGFKGEAYEKKDIGKKIDFIFTKGTNEAINSHVIRDAYKNIYPSDHYFLEAEINL</sequence>
<dbReference type="InterPro" id="IPR036691">
    <property type="entry name" value="Endo/exonu/phosph_ase_sf"/>
</dbReference>
<gene>
    <name evidence="2" type="ORF">FAZ15_01170</name>
</gene>